<dbReference type="AlphaFoldDB" id="A0A923MU84"/>
<evidence type="ECO:0000313" key="2">
    <source>
        <dbReference type="EMBL" id="MBC5784279.1"/>
    </source>
</evidence>
<evidence type="ECO:0000256" key="1">
    <source>
        <dbReference type="SAM" id="Phobius"/>
    </source>
</evidence>
<feature type="transmembrane region" description="Helical" evidence="1">
    <location>
        <begin position="49"/>
        <end position="69"/>
    </location>
</feature>
<keyword evidence="3" id="KW-1185">Reference proteome</keyword>
<gene>
    <name evidence="2" type="ORF">H8N03_15105</name>
</gene>
<accession>A0A923MU84</accession>
<keyword evidence="1" id="KW-0472">Membrane</keyword>
<organism evidence="2 3">
    <name type="scientific">Ramlibacter cellulosilyticus</name>
    <dbReference type="NCBI Taxonomy" id="2764187"/>
    <lineage>
        <taxon>Bacteria</taxon>
        <taxon>Pseudomonadati</taxon>
        <taxon>Pseudomonadota</taxon>
        <taxon>Betaproteobacteria</taxon>
        <taxon>Burkholderiales</taxon>
        <taxon>Comamonadaceae</taxon>
        <taxon>Ramlibacter</taxon>
    </lineage>
</organism>
<name>A0A923MU84_9BURK</name>
<feature type="transmembrane region" description="Helical" evidence="1">
    <location>
        <begin position="127"/>
        <end position="150"/>
    </location>
</feature>
<dbReference type="Proteomes" id="UP000608513">
    <property type="component" value="Unassembled WGS sequence"/>
</dbReference>
<sequence>MDYLLLKWVHILSSTILFGAGVGSAFHLFASSLRRRIGGVASSSRNVVLADWLLTTPTAILQPVTGLALVHELELPLSTPWVAWSLGLYAVAVACWLPVVVIQIRMRKVAEAAEGQGAPVPAAYDRLFHWWTGLGLAAFFAFLLIFWLMVGKQLPWAD</sequence>
<evidence type="ECO:0000313" key="3">
    <source>
        <dbReference type="Proteomes" id="UP000608513"/>
    </source>
</evidence>
<dbReference type="InterPro" id="IPR018729">
    <property type="entry name" value="DUF2269_transmembrane"/>
</dbReference>
<dbReference type="EMBL" id="JACORT010000006">
    <property type="protein sequence ID" value="MBC5784279.1"/>
    <property type="molecule type" value="Genomic_DNA"/>
</dbReference>
<dbReference type="Pfam" id="PF10027">
    <property type="entry name" value="DUF2269"/>
    <property type="match status" value="1"/>
</dbReference>
<feature type="transmembrane region" description="Helical" evidence="1">
    <location>
        <begin position="81"/>
        <end position="106"/>
    </location>
</feature>
<dbReference type="RefSeq" id="WP_187077028.1">
    <property type="nucleotide sequence ID" value="NZ_JACORT010000006.1"/>
</dbReference>
<keyword evidence="1" id="KW-1133">Transmembrane helix</keyword>
<protein>
    <submittedName>
        <fullName evidence="2">DUF2269 domain-containing protein</fullName>
    </submittedName>
</protein>
<proteinExistence type="predicted"/>
<reference evidence="2" key="1">
    <citation type="submission" date="2020-08" db="EMBL/GenBank/DDBJ databases">
        <title>Ramlibacter sp. USB13 16S ribosomal RNA gene genome sequencing and assembly.</title>
        <authorList>
            <person name="Kang M."/>
        </authorList>
    </citation>
    <scope>NUCLEOTIDE SEQUENCE</scope>
    <source>
        <strain evidence="2">USB13</strain>
    </source>
</reference>
<comment type="caution">
    <text evidence="2">The sequence shown here is derived from an EMBL/GenBank/DDBJ whole genome shotgun (WGS) entry which is preliminary data.</text>
</comment>
<keyword evidence="1" id="KW-0812">Transmembrane</keyword>
<feature type="transmembrane region" description="Helical" evidence="1">
    <location>
        <begin position="6"/>
        <end position="29"/>
    </location>
</feature>